<feature type="compositionally biased region" description="Acidic residues" evidence="10">
    <location>
        <begin position="487"/>
        <end position="496"/>
    </location>
</feature>
<dbReference type="GO" id="GO:0140674">
    <property type="term" value="F:ATP-dependent histone chaperone activity"/>
    <property type="evidence" value="ECO:0007669"/>
    <property type="project" value="UniProtKB-ARBA"/>
</dbReference>
<dbReference type="PANTHER" id="PTHR23069:SF0">
    <property type="entry name" value="TAT-BINDING HOMOLOG 7"/>
    <property type="match status" value="1"/>
</dbReference>
<feature type="compositionally biased region" description="Polar residues" evidence="10">
    <location>
        <begin position="183"/>
        <end position="192"/>
    </location>
</feature>
<dbReference type="GO" id="GO:0042393">
    <property type="term" value="F:histone binding"/>
    <property type="evidence" value="ECO:0007669"/>
    <property type="project" value="UniProtKB-ARBA"/>
</dbReference>
<feature type="region of interest" description="Disordered" evidence="10">
    <location>
        <begin position="245"/>
        <end position="559"/>
    </location>
</feature>
<evidence type="ECO:0000313" key="12">
    <source>
        <dbReference type="EMBL" id="OCF30797.1"/>
    </source>
</evidence>
<feature type="compositionally biased region" description="Acidic residues" evidence="10">
    <location>
        <begin position="390"/>
        <end position="400"/>
    </location>
</feature>
<keyword evidence="5" id="KW-0547">Nucleotide-binding</keyword>
<feature type="compositionally biased region" description="Polar residues" evidence="10">
    <location>
        <begin position="1"/>
        <end position="16"/>
    </location>
</feature>
<dbReference type="GO" id="GO:0003682">
    <property type="term" value="F:chromatin binding"/>
    <property type="evidence" value="ECO:0007669"/>
    <property type="project" value="TreeGrafter"/>
</dbReference>
<dbReference type="Pfam" id="PF17862">
    <property type="entry name" value="AAA_lid_3"/>
    <property type="match status" value="1"/>
</dbReference>
<dbReference type="InterPro" id="IPR041569">
    <property type="entry name" value="AAA_lid_3"/>
</dbReference>
<dbReference type="InterPro" id="IPR027417">
    <property type="entry name" value="P-loop_NTPase"/>
</dbReference>
<keyword evidence="4" id="KW-0158">Chromosome</keyword>
<reference evidence="13" key="2">
    <citation type="submission" date="2013-12" db="EMBL/GenBank/DDBJ databases">
        <title>Evolution of pathogenesis and genome organization in the Tremellales.</title>
        <authorList>
            <person name="Cuomo C."/>
            <person name="Litvintseva A."/>
            <person name="Heitman J."/>
            <person name="Chen Y."/>
            <person name="Sun S."/>
            <person name="Springer D."/>
            <person name="Dromer F."/>
            <person name="Young S."/>
            <person name="Zeng Q."/>
            <person name="Chapman S."/>
            <person name="Gujja S."/>
            <person name="Saif S."/>
            <person name="Birren B."/>
        </authorList>
    </citation>
    <scope>NUCLEOTIDE SEQUENCE [LARGE SCALE GENOMIC DNA]</scope>
    <source>
        <strain evidence="13">BCC8398</strain>
    </source>
</reference>
<dbReference type="GO" id="GO:0000785">
    <property type="term" value="C:chromatin"/>
    <property type="evidence" value="ECO:0007669"/>
    <property type="project" value="UniProtKB-ARBA"/>
</dbReference>
<evidence type="ECO:0000256" key="4">
    <source>
        <dbReference type="ARBA" id="ARBA00022454"/>
    </source>
</evidence>
<organism evidence="12 13">
    <name type="scientific">Kwoniella heveanensis BCC8398</name>
    <dbReference type="NCBI Taxonomy" id="1296120"/>
    <lineage>
        <taxon>Eukaryota</taxon>
        <taxon>Fungi</taxon>
        <taxon>Dikarya</taxon>
        <taxon>Basidiomycota</taxon>
        <taxon>Agaricomycotina</taxon>
        <taxon>Tremellomycetes</taxon>
        <taxon>Tremellales</taxon>
        <taxon>Cryptococcaceae</taxon>
        <taxon>Kwoniella</taxon>
    </lineage>
</organism>
<dbReference type="SUPFAM" id="SSF47370">
    <property type="entry name" value="Bromodomain"/>
    <property type="match status" value="1"/>
</dbReference>
<evidence type="ECO:0000256" key="1">
    <source>
        <dbReference type="ARBA" id="ARBA00004123"/>
    </source>
</evidence>
<dbReference type="FunFam" id="3.40.50.300:FF:000061">
    <property type="entry name" value="ATPase family, AAA domain-containing 2"/>
    <property type="match status" value="1"/>
</dbReference>
<keyword evidence="8" id="KW-0103">Bromodomain</keyword>
<evidence type="ECO:0000256" key="5">
    <source>
        <dbReference type="ARBA" id="ARBA00022741"/>
    </source>
</evidence>
<keyword evidence="9" id="KW-0539">Nucleus</keyword>
<gene>
    <name evidence="12" type="ORF">I316_07520</name>
</gene>
<dbReference type="GO" id="GO:0006334">
    <property type="term" value="P:nucleosome assembly"/>
    <property type="evidence" value="ECO:0007669"/>
    <property type="project" value="TreeGrafter"/>
</dbReference>
<feature type="region of interest" description="Disordered" evidence="10">
    <location>
        <begin position="1"/>
        <end position="136"/>
    </location>
</feature>
<feature type="region of interest" description="Disordered" evidence="10">
    <location>
        <begin position="148"/>
        <end position="192"/>
    </location>
</feature>
<sequence>MSSGQNNSGFPSSTSVPYYPAYSSIPRTDPQHQHQHRRGRQPAPTDLTYIYPSYQSSGVNIEGYGAVDPSLTTGGGIPSPLDYPQPPPQHHPLYSHRQPQQSFYAPQAGYGYLNPGTGYPAPQSQPSPAPSYRQPVPIAFPYTDQAQQHVPYPNLPQSSPYQEYPSQQHHRLSSSRSPGIISPVNQLQPAQPVNTGIEPTLLWQQHSSQPVIAPAVVPPIISPSEIPATIPDNATPSRSLRIKLKPPSAGSQPAEMVSGRGSYVPAVQDASYSSGRPRREASQRAQQQMVSYAEVEEDEEEEEEDAVGEAEDDAEGEAEEVAPSPVKAAHYEPPRPTRSGRNPKMPQRYGEYGDHGEDDFENKIVPTSPLHSPGIGSKRASTRGKRIIDPDEEDEDEGDYTEAVRPPPRNAFPTRPTRSSMGSAAIPAAPVAAGPSYTNGHSKSRSTRSGRAAGRTRHSSADGEDFEPEEESASDDDHQSSDPLANYDDDGEEDDMASYSEGQSPRKKKTRNSTSSRRAPRARTTRNSTKRRDDSDEEYGGTGRRNLRTRTNRPDYHIPTLDEISKNDLIMDEAIAAVSRPNGRIGGVGGLGAGRKFGAGGASKSLPWSLKSKDLAQAMGDPDTSDSDDFAAPLKSAGPGPSMGNTGPVARTNAVGPSDVPNYGRINPKSNTADADPLGVDMNVTFDNVGGLDEHINQLKEMVALPLLYPELFQQFGITPPRGVLFHGPPGTGKTLLARALAASCSSGNTKIAFFMRKGADVLSKWVGEAERQLRMLFEEARACQPSIIFFDEIDGIAPVRSSKQDQIHASLVSTLLALMDGMDGRGQVIVIGATNRPDAVDPALRRPGRFDREFYFPLPNKTARKKIIQINTRKWEPQLSDGFLEQLATLTKGYGGADLRALCTESALNAIQRRYPQIYKSADRLQLETGSIHVSAKDFMMSIKKIVPSSARSTSSAAMQLPPHLVPLLSSALDRLKATLDHVLPPRKHATALEEAEFEEEEGDSFEKHMMLQSLDKLRTFRPRILVHGEAGMGQTYLGPAILHHLEGFHVQSFDLGTLMGDSTRSVEAAVIQIIVEAKRHQPSIIFVPALSAWVATISDTARSTVRALLDSIPPSDPILVLGVSDTRVEELPGDVRALFGFAPDNKIELSYPSKAEREAYFADLVDALKKPPTEFPGVLPRRKRVLEALPLAPPLPPRQPTAAELQREEEKDQAARDMIFQSFVHLVKDFHRRYRKVVSNVTANAVAYSEGLKAQAAAATAPAAQIDLVNDIPPIIANIDGDVAMTVDPIISEPSANAQEVDTIPAPDIVINGSVSTVPGSSTPVTIEQWEAHPIDIDTLQYKLLKHKYFTPADFLADIAKIEENASKVADADTMVRITEMGTAARYHVQGFDQKWMPEFERYKERMIAKKAERQKKKELAAAEAQKSVEDAAQAPSAPSAPEDDEQIVVTQQTNEDTAADHALIDSTDGEAASLKRTREDGEELNGMHGREKRSREDPMDVDPTLVHMQKTFEDLDSTSLASPSIDVASSTAISVPAPAPAPAPSEPEPIVHPPFVLPQEDLNVLRAELSALTATLNIDQLEQLRASLFDIIWRGRAEWDRREIVKKMTARLVEWAQEVEKWKESGRW</sequence>
<dbReference type="EMBL" id="KV700141">
    <property type="protein sequence ID" value="OCF30797.1"/>
    <property type="molecule type" value="Genomic_DNA"/>
</dbReference>
<comment type="similarity">
    <text evidence="3">Belongs to the AAA ATPase family.</text>
</comment>
<feature type="region of interest" description="Disordered" evidence="10">
    <location>
        <begin position="616"/>
        <end position="677"/>
    </location>
</feature>
<dbReference type="Gene3D" id="3.40.50.300">
    <property type="entry name" value="P-loop containing nucleotide triphosphate hydrolases"/>
    <property type="match status" value="2"/>
</dbReference>
<dbReference type="PROSITE" id="PS00674">
    <property type="entry name" value="AAA"/>
    <property type="match status" value="1"/>
</dbReference>
<feature type="domain" description="AAA+ ATPase" evidence="11">
    <location>
        <begin position="1022"/>
        <end position="1155"/>
    </location>
</feature>
<dbReference type="STRING" id="1296120.A0A1B9GII4"/>
<evidence type="ECO:0000256" key="8">
    <source>
        <dbReference type="ARBA" id="ARBA00023117"/>
    </source>
</evidence>
<accession>A0A1B9GII4</accession>
<keyword evidence="7" id="KW-0067">ATP-binding</keyword>
<dbReference type="GO" id="GO:0005634">
    <property type="term" value="C:nucleus"/>
    <property type="evidence" value="ECO:0007669"/>
    <property type="project" value="UniProtKB-SubCell"/>
</dbReference>
<evidence type="ECO:0000256" key="7">
    <source>
        <dbReference type="ARBA" id="ARBA00022840"/>
    </source>
</evidence>
<dbReference type="SMART" id="SM00382">
    <property type="entry name" value="AAA"/>
    <property type="match status" value="2"/>
</dbReference>
<evidence type="ECO:0000256" key="3">
    <source>
        <dbReference type="ARBA" id="ARBA00006914"/>
    </source>
</evidence>
<dbReference type="Pfam" id="PF00439">
    <property type="entry name" value="Bromodomain"/>
    <property type="match status" value="1"/>
</dbReference>
<evidence type="ECO:0000313" key="13">
    <source>
        <dbReference type="Proteomes" id="UP000092666"/>
    </source>
</evidence>
<evidence type="ECO:0000256" key="2">
    <source>
        <dbReference type="ARBA" id="ARBA00004286"/>
    </source>
</evidence>
<dbReference type="InterPro" id="IPR003959">
    <property type="entry name" value="ATPase_AAA_core"/>
</dbReference>
<feature type="compositionally biased region" description="Low complexity" evidence="10">
    <location>
        <begin position="156"/>
        <end position="167"/>
    </location>
</feature>
<evidence type="ECO:0000259" key="11">
    <source>
        <dbReference type="SMART" id="SM00382"/>
    </source>
</evidence>
<feature type="compositionally biased region" description="Pro residues" evidence="10">
    <location>
        <begin position="81"/>
        <end position="90"/>
    </location>
</feature>
<dbReference type="FunFam" id="3.40.50.300:FF:001218">
    <property type="entry name" value="AAA family ATPase, putative"/>
    <property type="match status" value="1"/>
</dbReference>
<dbReference type="InterPro" id="IPR001487">
    <property type="entry name" value="Bromodomain"/>
</dbReference>
<keyword evidence="6" id="KW-0378">Hydrolase</keyword>
<feature type="compositionally biased region" description="Low complexity" evidence="10">
    <location>
        <begin position="1424"/>
        <end position="1443"/>
    </location>
</feature>
<dbReference type="InterPro" id="IPR045199">
    <property type="entry name" value="ATAD2-like"/>
</dbReference>
<name>A0A1B9GII4_9TREE</name>
<reference evidence="12 13" key="1">
    <citation type="submission" date="2013-07" db="EMBL/GenBank/DDBJ databases">
        <title>The Genome Sequence of Cryptococcus heveanensis BCC8398.</title>
        <authorList>
            <consortium name="The Broad Institute Genome Sequencing Platform"/>
            <person name="Cuomo C."/>
            <person name="Litvintseva A."/>
            <person name="Chen Y."/>
            <person name="Heitman J."/>
            <person name="Sun S."/>
            <person name="Springer D."/>
            <person name="Dromer F."/>
            <person name="Young S.K."/>
            <person name="Zeng Q."/>
            <person name="Gargeya S."/>
            <person name="Fitzgerald M."/>
            <person name="Abouelleil A."/>
            <person name="Alvarado L."/>
            <person name="Berlin A.M."/>
            <person name="Chapman S.B."/>
            <person name="Dewar J."/>
            <person name="Goldberg J."/>
            <person name="Griggs A."/>
            <person name="Gujja S."/>
            <person name="Hansen M."/>
            <person name="Howarth C."/>
            <person name="Imamovic A."/>
            <person name="Larimer J."/>
            <person name="McCowan C."/>
            <person name="Murphy C."/>
            <person name="Pearson M."/>
            <person name="Priest M."/>
            <person name="Roberts A."/>
            <person name="Saif S."/>
            <person name="Shea T."/>
            <person name="Sykes S."/>
            <person name="Wortman J."/>
            <person name="Nusbaum C."/>
            <person name="Birren B."/>
        </authorList>
    </citation>
    <scope>NUCLEOTIDE SEQUENCE [LARGE SCALE GENOMIC DNA]</scope>
    <source>
        <strain evidence="12 13">BCC8398</strain>
    </source>
</reference>
<dbReference type="GO" id="GO:0016887">
    <property type="term" value="F:ATP hydrolysis activity"/>
    <property type="evidence" value="ECO:0007669"/>
    <property type="project" value="InterPro"/>
</dbReference>
<dbReference type="PANTHER" id="PTHR23069">
    <property type="entry name" value="AAA DOMAIN-CONTAINING"/>
    <property type="match status" value="1"/>
</dbReference>
<comment type="subcellular location">
    <subcellularLocation>
        <location evidence="2">Chromosome</location>
    </subcellularLocation>
    <subcellularLocation>
        <location evidence="1">Nucleus</location>
    </subcellularLocation>
</comment>
<dbReference type="GO" id="GO:0006337">
    <property type="term" value="P:nucleosome disassembly"/>
    <property type="evidence" value="ECO:0007669"/>
    <property type="project" value="TreeGrafter"/>
</dbReference>
<feature type="compositionally biased region" description="Basic residues" evidence="10">
    <location>
        <begin position="442"/>
        <end position="458"/>
    </location>
</feature>
<proteinExistence type="inferred from homology"/>
<keyword evidence="13" id="KW-1185">Reference proteome</keyword>
<feature type="domain" description="AAA+ ATPase" evidence="11">
    <location>
        <begin position="720"/>
        <end position="861"/>
    </location>
</feature>
<dbReference type="Pfam" id="PF00004">
    <property type="entry name" value="AAA"/>
    <property type="match status" value="2"/>
</dbReference>
<dbReference type="InterPro" id="IPR003593">
    <property type="entry name" value="AAA+_ATPase"/>
</dbReference>
<evidence type="ECO:0000256" key="10">
    <source>
        <dbReference type="SAM" id="MobiDB-lite"/>
    </source>
</evidence>
<evidence type="ECO:0000256" key="6">
    <source>
        <dbReference type="ARBA" id="ARBA00022801"/>
    </source>
</evidence>
<feature type="compositionally biased region" description="Low complexity" evidence="10">
    <location>
        <begin position="424"/>
        <end position="435"/>
    </location>
</feature>
<dbReference type="OrthoDB" id="5421at2759"/>
<feature type="compositionally biased region" description="Acidic residues" evidence="10">
    <location>
        <begin position="462"/>
        <end position="474"/>
    </location>
</feature>
<dbReference type="SUPFAM" id="SSF52540">
    <property type="entry name" value="P-loop containing nucleoside triphosphate hydrolases"/>
    <property type="match status" value="2"/>
</dbReference>
<dbReference type="GO" id="GO:0005524">
    <property type="term" value="F:ATP binding"/>
    <property type="evidence" value="ECO:0007669"/>
    <property type="project" value="UniProtKB-KW"/>
</dbReference>
<dbReference type="Gene3D" id="1.10.8.60">
    <property type="match status" value="1"/>
</dbReference>
<dbReference type="InterPro" id="IPR003960">
    <property type="entry name" value="ATPase_AAA_CS"/>
</dbReference>
<protein>
    <recommendedName>
        <fullName evidence="11">AAA+ ATPase domain-containing protein</fullName>
    </recommendedName>
</protein>
<evidence type="ECO:0000256" key="9">
    <source>
        <dbReference type="ARBA" id="ARBA00023242"/>
    </source>
</evidence>
<dbReference type="Gene3D" id="1.20.920.10">
    <property type="entry name" value="Bromodomain-like"/>
    <property type="match status" value="1"/>
</dbReference>
<dbReference type="InterPro" id="IPR036427">
    <property type="entry name" value="Bromodomain-like_sf"/>
</dbReference>
<feature type="region of interest" description="Disordered" evidence="10">
    <location>
        <begin position="1416"/>
        <end position="1504"/>
    </location>
</feature>
<dbReference type="GO" id="GO:0045815">
    <property type="term" value="P:transcription initiation-coupled chromatin remodeling"/>
    <property type="evidence" value="ECO:0007669"/>
    <property type="project" value="TreeGrafter"/>
</dbReference>
<dbReference type="FunFam" id="1.10.8.60:FF:000016">
    <property type="entry name" value="ATPase family AAA domain-containing protein 2B"/>
    <property type="match status" value="1"/>
</dbReference>
<feature type="compositionally biased region" description="Acidic residues" evidence="10">
    <location>
        <begin position="294"/>
        <end position="320"/>
    </location>
</feature>
<dbReference type="Proteomes" id="UP000092666">
    <property type="component" value="Unassembled WGS sequence"/>
</dbReference>